<evidence type="ECO:0000313" key="1">
    <source>
        <dbReference type="EMBL" id="KAK7401119.1"/>
    </source>
</evidence>
<gene>
    <name evidence="1" type="ORF">VNO78_12434</name>
</gene>
<comment type="caution">
    <text evidence="1">The sequence shown here is derived from an EMBL/GenBank/DDBJ whole genome shotgun (WGS) entry which is preliminary data.</text>
</comment>
<sequence length="239" mass="26647">MDVAAIFRPKFPFPPVLDVFEGVFLSIRLYKIQSENTILSNFFAVFHPYVYVVDIKKKDWEKGLNLISSGAFSVMSLSLSKANSLPFESGMFSFFLASFVTMDISWNWKFGVGAEIFSYVLFITHTYRNNSHKSQNKSCQVHPGAAQVEDSRHVVSAKGMVVAWKIDQVQQQRPVTKTSCNGSSKSSLRVKCAAIGNGARTQDQGCSGERKGERLDAVSVFPSMPEVMRLNKLGSFNMS</sequence>
<proteinExistence type="predicted"/>
<dbReference type="AlphaFoldDB" id="A0AAN9SVJ7"/>
<organism evidence="1 2">
    <name type="scientific">Psophocarpus tetragonolobus</name>
    <name type="common">Winged bean</name>
    <name type="synonym">Dolichos tetragonolobus</name>
    <dbReference type="NCBI Taxonomy" id="3891"/>
    <lineage>
        <taxon>Eukaryota</taxon>
        <taxon>Viridiplantae</taxon>
        <taxon>Streptophyta</taxon>
        <taxon>Embryophyta</taxon>
        <taxon>Tracheophyta</taxon>
        <taxon>Spermatophyta</taxon>
        <taxon>Magnoliopsida</taxon>
        <taxon>eudicotyledons</taxon>
        <taxon>Gunneridae</taxon>
        <taxon>Pentapetalae</taxon>
        <taxon>rosids</taxon>
        <taxon>fabids</taxon>
        <taxon>Fabales</taxon>
        <taxon>Fabaceae</taxon>
        <taxon>Papilionoideae</taxon>
        <taxon>50 kb inversion clade</taxon>
        <taxon>NPAAA clade</taxon>
        <taxon>indigoferoid/millettioid clade</taxon>
        <taxon>Phaseoleae</taxon>
        <taxon>Psophocarpus</taxon>
    </lineage>
</organism>
<keyword evidence="2" id="KW-1185">Reference proteome</keyword>
<protein>
    <submittedName>
        <fullName evidence="1">Uncharacterized protein</fullName>
    </submittedName>
</protein>
<evidence type="ECO:0000313" key="2">
    <source>
        <dbReference type="Proteomes" id="UP001386955"/>
    </source>
</evidence>
<accession>A0AAN9SVJ7</accession>
<reference evidence="1 2" key="1">
    <citation type="submission" date="2024-01" db="EMBL/GenBank/DDBJ databases">
        <title>The genomes of 5 underutilized Papilionoideae crops provide insights into root nodulation and disease resistanc.</title>
        <authorList>
            <person name="Jiang F."/>
        </authorList>
    </citation>
    <scope>NUCLEOTIDE SEQUENCE [LARGE SCALE GENOMIC DNA]</scope>
    <source>
        <strain evidence="1">DUOXIRENSHENG_FW03</strain>
        <tissue evidence="1">Leaves</tissue>
    </source>
</reference>
<name>A0AAN9SVJ7_PSOTE</name>
<dbReference type="EMBL" id="JAYMYS010000003">
    <property type="protein sequence ID" value="KAK7401119.1"/>
    <property type="molecule type" value="Genomic_DNA"/>
</dbReference>
<dbReference type="Proteomes" id="UP001386955">
    <property type="component" value="Unassembled WGS sequence"/>
</dbReference>